<accession>A0A9P4S538</accession>
<comment type="caution">
    <text evidence="2">The sequence shown here is derived from an EMBL/GenBank/DDBJ whole genome shotgun (WGS) entry which is preliminary data.</text>
</comment>
<gene>
    <name evidence="2" type="ORF">M501DRAFT_462650</name>
</gene>
<reference evidence="2" key="1">
    <citation type="journal article" date="2020" name="Stud. Mycol.">
        <title>101 Dothideomycetes genomes: a test case for predicting lifestyles and emergence of pathogens.</title>
        <authorList>
            <person name="Haridas S."/>
            <person name="Albert R."/>
            <person name="Binder M."/>
            <person name="Bloem J."/>
            <person name="Labutti K."/>
            <person name="Salamov A."/>
            <person name="Andreopoulos B."/>
            <person name="Baker S."/>
            <person name="Barry K."/>
            <person name="Bills G."/>
            <person name="Bluhm B."/>
            <person name="Cannon C."/>
            <person name="Castanera R."/>
            <person name="Culley D."/>
            <person name="Daum C."/>
            <person name="Ezra D."/>
            <person name="Gonzalez J."/>
            <person name="Henrissat B."/>
            <person name="Kuo A."/>
            <person name="Liang C."/>
            <person name="Lipzen A."/>
            <person name="Lutzoni F."/>
            <person name="Magnuson J."/>
            <person name="Mondo S."/>
            <person name="Nolan M."/>
            <person name="Ohm R."/>
            <person name="Pangilinan J."/>
            <person name="Park H.-J."/>
            <person name="Ramirez L."/>
            <person name="Alfaro M."/>
            <person name="Sun H."/>
            <person name="Tritt A."/>
            <person name="Yoshinaga Y."/>
            <person name="Zwiers L.-H."/>
            <person name="Turgeon B."/>
            <person name="Goodwin S."/>
            <person name="Spatafora J."/>
            <person name="Crous P."/>
            <person name="Grigoriev I."/>
        </authorList>
    </citation>
    <scope>NUCLEOTIDE SEQUENCE</scope>
    <source>
        <strain evidence="2">CBS 101060</strain>
    </source>
</reference>
<evidence type="ECO:0000256" key="1">
    <source>
        <dbReference type="SAM" id="MobiDB-lite"/>
    </source>
</evidence>
<feature type="region of interest" description="Disordered" evidence="1">
    <location>
        <begin position="15"/>
        <end position="184"/>
    </location>
</feature>
<evidence type="ECO:0000313" key="2">
    <source>
        <dbReference type="EMBL" id="KAF2835310.1"/>
    </source>
</evidence>
<dbReference type="OrthoDB" id="3788583at2759"/>
<name>A0A9P4S538_9PEZI</name>
<proteinExistence type="predicted"/>
<evidence type="ECO:0000313" key="3">
    <source>
        <dbReference type="Proteomes" id="UP000799429"/>
    </source>
</evidence>
<protein>
    <submittedName>
        <fullName evidence="2">Uncharacterized protein</fullName>
    </submittedName>
</protein>
<keyword evidence="3" id="KW-1185">Reference proteome</keyword>
<dbReference type="Proteomes" id="UP000799429">
    <property type="component" value="Unassembled WGS sequence"/>
</dbReference>
<organism evidence="2 3">
    <name type="scientific">Patellaria atrata CBS 101060</name>
    <dbReference type="NCBI Taxonomy" id="1346257"/>
    <lineage>
        <taxon>Eukaryota</taxon>
        <taxon>Fungi</taxon>
        <taxon>Dikarya</taxon>
        <taxon>Ascomycota</taxon>
        <taxon>Pezizomycotina</taxon>
        <taxon>Dothideomycetes</taxon>
        <taxon>Dothideomycetes incertae sedis</taxon>
        <taxon>Patellariales</taxon>
        <taxon>Patellariaceae</taxon>
        <taxon>Patellaria</taxon>
    </lineage>
</organism>
<sequence length="248" mass="27931">MERADAWLTVTFAAGSDIEPPPLPNIPADYLAKPRRKRPTSALLPSSHPRIISLPKRKHTTLAEIDLPNEPLPSPTEEPSPSRSKRQRVVRIPNMRHQSQSPSKQKYPARNKAQAGENAFDLDAAPRRPRRTNPRPAKVLSETVMPRLTPGVSEGENEDWNQPDSSVTESADSRTSKRSVSPTKRMVDLRVADKRVLQKSVRSQSDVPRDVQELYRKVLSLTTFARSIIPKGIEVRVLFNFVHPLTHI</sequence>
<dbReference type="AlphaFoldDB" id="A0A9P4S538"/>
<dbReference type="EMBL" id="MU006110">
    <property type="protein sequence ID" value="KAF2835310.1"/>
    <property type="molecule type" value="Genomic_DNA"/>
</dbReference>